<evidence type="ECO:0000313" key="2">
    <source>
        <dbReference type="Proteomes" id="UP000043699"/>
    </source>
</evidence>
<protein>
    <submittedName>
        <fullName evidence="1">Uncharacterized protein</fullName>
    </submittedName>
</protein>
<dbReference type="Proteomes" id="UP000043699">
    <property type="component" value="Unassembled WGS sequence"/>
</dbReference>
<sequence length="100" mass="11844">MENSKEKAAVCIEFNVDYPFIYFLRDHRIVFVYEITSKKAINAEVLFNSDRFRAIEMSEEEAFETFKHGGRMTPEGTSFFMKEDELAKLVEQINRVIEDY</sequence>
<dbReference type="AlphaFoldDB" id="A0A098ENQ9"/>
<dbReference type="STRING" id="1499687.BN1080_02393"/>
<dbReference type="OrthoDB" id="343110at2"/>
<dbReference type="RefSeq" id="WP_052652211.1">
    <property type="nucleotide sequence ID" value="NZ_CCXS01000001.1"/>
</dbReference>
<reference evidence="1 2" key="1">
    <citation type="submission" date="2014-09" db="EMBL/GenBank/DDBJ databases">
        <authorList>
            <person name="Urmite Genomes Urmite Genomes"/>
        </authorList>
    </citation>
    <scope>NUCLEOTIDE SEQUENCE [LARGE SCALE GENOMIC DNA]</scope>
    <source>
        <strain evidence="1 2">ES2</strain>
    </source>
</reference>
<gene>
    <name evidence="1" type="ORF">BN1080_02393</name>
</gene>
<name>A0A098ENQ9_9BACL</name>
<proteinExistence type="predicted"/>
<evidence type="ECO:0000313" key="1">
    <source>
        <dbReference type="EMBL" id="CEG23417.1"/>
    </source>
</evidence>
<organism evidence="1 2">
    <name type="scientific">Planococcus massiliensis</name>
    <dbReference type="NCBI Taxonomy" id="1499687"/>
    <lineage>
        <taxon>Bacteria</taxon>
        <taxon>Bacillati</taxon>
        <taxon>Bacillota</taxon>
        <taxon>Bacilli</taxon>
        <taxon>Bacillales</taxon>
        <taxon>Caryophanaceae</taxon>
        <taxon>Planococcus</taxon>
    </lineage>
</organism>
<dbReference type="EMBL" id="CCXS01000001">
    <property type="protein sequence ID" value="CEG23417.1"/>
    <property type="molecule type" value="Genomic_DNA"/>
</dbReference>
<accession>A0A098ENQ9</accession>
<keyword evidence="2" id="KW-1185">Reference proteome</keyword>